<dbReference type="InterPro" id="IPR036890">
    <property type="entry name" value="HATPase_C_sf"/>
</dbReference>
<evidence type="ECO:0000313" key="15">
    <source>
        <dbReference type="Proteomes" id="UP000580839"/>
    </source>
</evidence>
<dbReference type="PRINTS" id="PR00344">
    <property type="entry name" value="BCTRLSENSOR"/>
</dbReference>
<sequence>MNSLRLRLMLGVSLVAIVPLAIALALMSQRIQRTVEAQAAERLSAALGSLQTQLAGDAARLTEKLGLLARDPQMKRLYLVESASSAELSRYLADQQFLLDLDFLFVVDAQGRLIADAATAPTARARLGREPLVGAALGEMSPDPLALTAVQGAPALVLDAAQSIRYRDELVGRIRGGVLLDSTLLARLARTSGVELVLYAGRGEPIATSLRDGEALPAIGNQVAERVEIAGRSYLAQRRALAIGSEPHVQLAGLAATSSADETLAALRWTSLSLGLLGVLIAMGLGVLWSRQVSRPVERLARFSDQIARGEWDQPLAMESVGELQTLVASLERMRTDLRSYRERLSASERQAAYGQMARKVAHEIKNPLTPIAVSIADLKRSYDQNRADFPHILEQAVRTIGEEVHALKRLINEFSEFGRFPPPQFVAFDVAELVTDLKTLYRREFSEARLTFDPAPATLRLEADRAQLRQVLLNLIQNGLDAAAPTGRVNVGIGSAGQWLELVVHDDGPGLTDEQRAQLFVPGFTSKAHGSGLGLTIVERIVTDHGGTIAVESTSGHGATFRVRLPMRREV</sequence>
<dbReference type="SMART" id="SM00304">
    <property type="entry name" value="HAMP"/>
    <property type="match status" value="1"/>
</dbReference>
<dbReference type="CDD" id="cd00082">
    <property type="entry name" value="HisKA"/>
    <property type="match status" value="1"/>
</dbReference>
<evidence type="ECO:0000256" key="7">
    <source>
        <dbReference type="ARBA" id="ARBA00022777"/>
    </source>
</evidence>
<dbReference type="CDD" id="cd06225">
    <property type="entry name" value="HAMP"/>
    <property type="match status" value="1"/>
</dbReference>
<dbReference type="SUPFAM" id="SSF158472">
    <property type="entry name" value="HAMP domain-like"/>
    <property type="match status" value="1"/>
</dbReference>
<feature type="domain" description="Histidine kinase" evidence="12">
    <location>
        <begin position="360"/>
        <end position="570"/>
    </location>
</feature>
<keyword evidence="11" id="KW-0472">Membrane</keyword>
<dbReference type="SMART" id="SM00387">
    <property type="entry name" value="HATPase_c"/>
    <property type="match status" value="1"/>
</dbReference>
<protein>
    <recommendedName>
        <fullName evidence="3">histidine kinase</fullName>
        <ecNumber evidence="3">2.7.13.3</ecNumber>
    </recommendedName>
</protein>
<dbReference type="InterPro" id="IPR005467">
    <property type="entry name" value="His_kinase_dom"/>
</dbReference>
<feature type="coiled-coil region" evidence="10">
    <location>
        <begin position="324"/>
        <end position="351"/>
    </location>
</feature>
<dbReference type="AlphaFoldDB" id="A0A849T0X1"/>
<dbReference type="Pfam" id="PF00512">
    <property type="entry name" value="HisKA"/>
    <property type="match status" value="1"/>
</dbReference>
<keyword evidence="5" id="KW-0808">Transferase</keyword>
<keyword evidence="10" id="KW-0175">Coiled coil</keyword>
<dbReference type="GO" id="GO:0016020">
    <property type="term" value="C:membrane"/>
    <property type="evidence" value="ECO:0007669"/>
    <property type="project" value="UniProtKB-SubCell"/>
</dbReference>
<comment type="subcellular location">
    <subcellularLocation>
        <location evidence="2">Membrane</location>
    </subcellularLocation>
</comment>
<keyword evidence="11" id="KW-1133">Transmembrane helix</keyword>
<feature type="domain" description="HAMP" evidence="13">
    <location>
        <begin position="291"/>
        <end position="343"/>
    </location>
</feature>
<evidence type="ECO:0000259" key="13">
    <source>
        <dbReference type="PROSITE" id="PS50885"/>
    </source>
</evidence>
<evidence type="ECO:0000256" key="4">
    <source>
        <dbReference type="ARBA" id="ARBA00022553"/>
    </source>
</evidence>
<evidence type="ECO:0000256" key="6">
    <source>
        <dbReference type="ARBA" id="ARBA00022741"/>
    </source>
</evidence>
<dbReference type="InterPro" id="IPR003594">
    <property type="entry name" value="HATPase_dom"/>
</dbReference>
<dbReference type="SUPFAM" id="SSF47384">
    <property type="entry name" value="Homodimeric domain of signal transducing histidine kinase"/>
    <property type="match status" value="1"/>
</dbReference>
<gene>
    <name evidence="14" type="ORF">HOP12_12470</name>
</gene>
<dbReference type="PROSITE" id="PS50885">
    <property type="entry name" value="HAMP"/>
    <property type="match status" value="1"/>
</dbReference>
<evidence type="ECO:0000256" key="1">
    <source>
        <dbReference type="ARBA" id="ARBA00000085"/>
    </source>
</evidence>
<evidence type="ECO:0000313" key="14">
    <source>
        <dbReference type="EMBL" id="NOT34969.1"/>
    </source>
</evidence>
<dbReference type="GO" id="GO:0000155">
    <property type="term" value="F:phosphorelay sensor kinase activity"/>
    <property type="evidence" value="ECO:0007669"/>
    <property type="project" value="InterPro"/>
</dbReference>
<dbReference type="InterPro" id="IPR004358">
    <property type="entry name" value="Sig_transdc_His_kin-like_C"/>
</dbReference>
<keyword evidence="4" id="KW-0597">Phosphoprotein</keyword>
<dbReference type="PANTHER" id="PTHR43065:SF10">
    <property type="entry name" value="PEROXIDE STRESS-ACTIVATED HISTIDINE KINASE MAK3"/>
    <property type="match status" value="1"/>
</dbReference>
<dbReference type="Pfam" id="PF00672">
    <property type="entry name" value="HAMP"/>
    <property type="match status" value="1"/>
</dbReference>
<dbReference type="Gene3D" id="3.30.565.10">
    <property type="entry name" value="Histidine kinase-like ATPase, C-terminal domain"/>
    <property type="match status" value="1"/>
</dbReference>
<accession>A0A849T0X1</accession>
<dbReference type="Pfam" id="PF02518">
    <property type="entry name" value="HATPase_c"/>
    <property type="match status" value="1"/>
</dbReference>
<keyword evidence="8" id="KW-0067">ATP-binding</keyword>
<comment type="catalytic activity">
    <reaction evidence="1">
        <text>ATP + protein L-histidine = ADP + protein N-phospho-L-histidine.</text>
        <dbReference type="EC" id="2.7.13.3"/>
    </reaction>
</comment>
<evidence type="ECO:0000259" key="12">
    <source>
        <dbReference type="PROSITE" id="PS50109"/>
    </source>
</evidence>
<dbReference type="InterPro" id="IPR003661">
    <property type="entry name" value="HisK_dim/P_dom"/>
</dbReference>
<evidence type="ECO:0000256" key="5">
    <source>
        <dbReference type="ARBA" id="ARBA00022679"/>
    </source>
</evidence>
<evidence type="ECO:0000256" key="8">
    <source>
        <dbReference type="ARBA" id="ARBA00022840"/>
    </source>
</evidence>
<feature type="transmembrane region" description="Helical" evidence="11">
    <location>
        <begin position="269"/>
        <end position="289"/>
    </location>
</feature>
<evidence type="ECO:0000256" key="10">
    <source>
        <dbReference type="SAM" id="Coils"/>
    </source>
</evidence>
<dbReference type="EC" id="2.7.13.3" evidence="3"/>
<evidence type="ECO:0000256" key="11">
    <source>
        <dbReference type="SAM" id="Phobius"/>
    </source>
</evidence>
<name>A0A849T0X1_UNCEI</name>
<keyword evidence="11" id="KW-0812">Transmembrane</keyword>
<dbReference type="GO" id="GO:0005524">
    <property type="term" value="F:ATP binding"/>
    <property type="evidence" value="ECO:0007669"/>
    <property type="project" value="UniProtKB-KW"/>
</dbReference>
<dbReference type="SUPFAM" id="SSF55874">
    <property type="entry name" value="ATPase domain of HSP90 chaperone/DNA topoisomerase II/histidine kinase"/>
    <property type="match status" value="1"/>
</dbReference>
<evidence type="ECO:0000256" key="2">
    <source>
        <dbReference type="ARBA" id="ARBA00004370"/>
    </source>
</evidence>
<keyword evidence="7" id="KW-0418">Kinase</keyword>
<evidence type="ECO:0000256" key="3">
    <source>
        <dbReference type="ARBA" id="ARBA00012438"/>
    </source>
</evidence>
<comment type="caution">
    <text evidence="14">The sequence shown here is derived from an EMBL/GenBank/DDBJ whole genome shotgun (WGS) entry which is preliminary data.</text>
</comment>
<dbReference type="Gene3D" id="6.10.340.10">
    <property type="match status" value="1"/>
</dbReference>
<dbReference type="InterPro" id="IPR036097">
    <property type="entry name" value="HisK_dim/P_sf"/>
</dbReference>
<keyword evidence="6" id="KW-0547">Nucleotide-binding</keyword>
<keyword evidence="9" id="KW-0902">Two-component regulatory system</keyword>
<dbReference type="PROSITE" id="PS50109">
    <property type="entry name" value="HIS_KIN"/>
    <property type="match status" value="1"/>
</dbReference>
<proteinExistence type="predicted"/>
<reference evidence="14 15" key="1">
    <citation type="submission" date="2020-04" db="EMBL/GenBank/DDBJ databases">
        <title>Metagenomic profiling of ammonia- and methane-oxidizing microorganisms in a Dutch drinking water treatment plant.</title>
        <authorList>
            <person name="Poghosyan L."/>
            <person name="Leucker S."/>
        </authorList>
    </citation>
    <scope>NUCLEOTIDE SEQUENCE [LARGE SCALE GENOMIC DNA]</scope>
    <source>
        <strain evidence="14">S-RSF-IL-03</strain>
    </source>
</reference>
<dbReference type="CDD" id="cd00075">
    <property type="entry name" value="HATPase"/>
    <property type="match status" value="1"/>
</dbReference>
<organism evidence="14 15">
    <name type="scientific">Eiseniibacteriota bacterium</name>
    <dbReference type="NCBI Taxonomy" id="2212470"/>
    <lineage>
        <taxon>Bacteria</taxon>
        <taxon>Candidatus Eiseniibacteriota</taxon>
    </lineage>
</organism>
<dbReference type="Gene3D" id="1.10.287.130">
    <property type="match status" value="1"/>
</dbReference>
<dbReference type="PANTHER" id="PTHR43065">
    <property type="entry name" value="SENSOR HISTIDINE KINASE"/>
    <property type="match status" value="1"/>
</dbReference>
<dbReference type="SMART" id="SM00388">
    <property type="entry name" value="HisKA"/>
    <property type="match status" value="1"/>
</dbReference>
<evidence type="ECO:0000256" key="9">
    <source>
        <dbReference type="ARBA" id="ARBA00023012"/>
    </source>
</evidence>
<dbReference type="Proteomes" id="UP000580839">
    <property type="component" value="Unassembled WGS sequence"/>
</dbReference>
<dbReference type="InterPro" id="IPR003660">
    <property type="entry name" value="HAMP_dom"/>
</dbReference>
<dbReference type="EMBL" id="JABFRW010000160">
    <property type="protein sequence ID" value="NOT34969.1"/>
    <property type="molecule type" value="Genomic_DNA"/>
</dbReference>